<reference evidence="1" key="1">
    <citation type="submission" date="2016-09" db="EMBL/GenBank/DDBJ databases">
        <authorList>
            <person name="Capua I."/>
            <person name="De Benedictis P."/>
            <person name="Joannis T."/>
            <person name="Lombin L.H."/>
            <person name="Cattoli G."/>
        </authorList>
    </citation>
    <scope>NUCLEOTIDE SEQUENCE</scope>
    <source>
        <strain evidence="1">B9</strain>
    </source>
</reference>
<dbReference type="AlphaFoldDB" id="A0A1K0IAE4"/>
<dbReference type="EMBL" id="FMSH01000064">
    <property type="protein sequence ID" value="SCU74123.1"/>
    <property type="molecule type" value="Genomic_DNA"/>
</dbReference>
<evidence type="ECO:0000313" key="1">
    <source>
        <dbReference type="EMBL" id="SCU74123.1"/>
    </source>
</evidence>
<sequence>MERGDYIAVHMANINRVTEAGAIIEKCVALPALSEKQHEDIVKAGKEAELEV</sequence>
<name>A0A1K0IAE4_CUPNE</name>
<proteinExistence type="predicted"/>
<accession>A0A1K0IAE4</accession>
<gene>
    <name evidence="1" type="ORF">CNECB9_1560011</name>
</gene>
<protein>
    <submittedName>
        <fullName evidence="1">Uncharacterized protein</fullName>
    </submittedName>
</protein>
<organism evidence="1">
    <name type="scientific">Cupriavidus necator</name>
    <name type="common">Alcaligenes eutrophus</name>
    <name type="synonym">Ralstonia eutropha</name>
    <dbReference type="NCBI Taxonomy" id="106590"/>
    <lineage>
        <taxon>Bacteria</taxon>
        <taxon>Pseudomonadati</taxon>
        <taxon>Pseudomonadota</taxon>
        <taxon>Betaproteobacteria</taxon>
        <taxon>Burkholderiales</taxon>
        <taxon>Burkholderiaceae</taxon>
        <taxon>Cupriavidus</taxon>
    </lineage>
</organism>